<sequence>MRRGVLALVLCATLLTSACTRTDEGVPTSDGERRASTATYERPTSETDPPDPQDDEPGVVPTMAPGAAGTVCAPAELPPVRTVAQISDPAAPTATVGVPDGWSMSSGGGDPVGARLEGPSGMRATVTIAATSLAPAAAFRRYSDDLTEDSVMSTVSLLPGEMCGYSGQQLMGILSDGTDTVQYEDRLVHVPAPAQDYLIAIHVEAPSGTPGFEDAASLVTDDFEIGLP</sequence>
<evidence type="ECO:0008006" key="5">
    <source>
        <dbReference type="Google" id="ProtNLM"/>
    </source>
</evidence>
<dbReference type="Proteomes" id="UP000570517">
    <property type="component" value="Unassembled WGS sequence"/>
</dbReference>
<dbReference type="RefSeq" id="WP_178358780.1">
    <property type="nucleotide sequence ID" value="NZ_JABFYL010000024.1"/>
</dbReference>
<feature type="signal peptide" evidence="2">
    <location>
        <begin position="1"/>
        <end position="18"/>
    </location>
</feature>
<comment type="caution">
    <text evidence="3">The sequence shown here is derived from an EMBL/GenBank/DDBJ whole genome shotgun (WGS) entry which is preliminary data.</text>
</comment>
<proteinExistence type="predicted"/>
<evidence type="ECO:0000313" key="4">
    <source>
        <dbReference type="Proteomes" id="UP000570517"/>
    </source>
</evidence>
<keyword evidence="2" id="KW-0732">Signal</keyword>
<feature type="chain" id="PRO_5038940596" description="Lipoprotein LpqN" evidence="2">
    <location>
        <begin position="19"/>
        <end position="228"/>
    </location>
</feature>
<feature type="region of interest" description="Disordered" evidence="1">
    <location>
        <begin position="21"/>
        <end position="67"/>
    </location>
</feature>
<reference evidence="3 4" key="1">
    <citation type="submission" date="2020-05" db="EMBL/GenBank/DDBJ databases">
        <title>Draft genome sequence of Mycobacterium hippocampi DL, isolated from European seabass, Dicentrarchus labrax, reared in fish farms.</title>
        <authorList>
            <person name="Stathopoulou P."/>
            <person name="Asimakis E."/>
            <person name="Tzokas K."/>
            <person name="Batargias C."/>
            <person name="Tsiamis G."/>
        </authorList>
    </citation>
    <scope>NUCLEOTIDE SEQUENCE [LARGE SCALE GENOMIC DNA]</scope>
    <source>
        <strain evidence="3 4">DL</strain>
    </source>
</reference>
<protein>
    <recommendedName>
        <fullName evidence="5">Lipoprotein LpqN</fullName>
    </recommendedName>
</protein>
<organism evidence="3 4">
    <name type="scientific">Mycolicibacterium hippocampi</name>
    <dbReference type="NCBI Taxonomy" id="659824"/>
    <lineage>
        <taxon>Bacteria</taxon>
        <taxon>Bacillati</taxon>
        <taxon>Actinomycetota</taxon>
        <taxon>Actinomycetes</taxon>
        <taxon>Mycobacteriales</taxon>
        <taxon>Mycobacteriaceae</taxon>
        <taxon>Mycolicibacterium</taxon>
    </lineage>
</organism>
<evidence type="ECO:0000313" key="3">
    <source>
        <dbReference type="EMBL" id="NVN50427.1"/>
    </source>
</evidence>
<accession>A0A850PP42</accession>
<gene>
    <name evidence="3" type="ORF">HLY00_5364</name>
</gene>
<name>A0A850PP42_9MYCO</name>
<feature type="compositionally biased region" description="Acidic residues" evidence="1">
    <location>
        <begin position="48"/>
        <end position="57"/>
    </location>
</feature>
<dbReference type="PROSITE" id="PS51257">
    <property type="entry name" value="PROKAR_LIPOPROTEIN"/>
    <property type="match status" value="1"/>
</dbReference>
<evidence type="ECO:0000256" key="2">
    <source>
        <dbReference type="SAM" id="SignalP"/>
    </source>
</evidence>
<dbReference type="AlphaFoldDB" id="A0A850PP42"/>
<evidence type="ECO:0000256" key="1">
    <source>
        <dbReference type="SAM" id="MobiDB-lite"/>
    </source>
</evidence>
<dbReference type="EMBL" id="JABFYL010000024">
    <property type="protein sequence ID" value="NVN50427.1"/>
    <property type="molecule type" value="Genomic_DNA"/>
</dbReference>
<keyword evidence="4" id="KW-1185">Reference proteome</keyword>